<protein>
    <submittedName>
        <fullName evidence="1">Uncharacterized protein</fullName>
    </submittedName>
</protein>
<sequence length="65" mass="7116">MVSFFLSRSSLLPNFFTLHNDWRGMSVSMNMPTAPVQLDASLGWVNAVQEMLVQVSPGISIATST</sequence>
<reference evidence="1 2" key="1">
    <citation type="submission" date="2019-10" db="EMBL/GenBank/DDBJ databases">
        <title>Description of Paenibacillus terrestris sp. nov.</title>
        <authorList>
            <person name="Carlier A."/>
            <person name="Qi S."/>
        </authorList>
    </citation>
    <scope>NUCLEOTIDE SEQUENCE [LARGE SCALE GENOMIC DNA]</scope>
    <source>
        <strain evidence="1 2">LMG 31458</strain>
    </source>
</reference>
<dbReference type="Proteomes" id="UP000616779">
    <property type="component" value="Unassembled WGS sequence"/>
</dbReference>
<evidence type="ECO:0000313" key="1">
    <source>
        <dbReference type="EMBL" id="NOU72626.1"/>
    </source>
</evidence>
<comment type="caution">
    <text evidence="1">The sequence shown here is derived from an EMBL/GenBank/DDBJ whole genome shotgun (WGS) entry which is preliminary data.</text>
</comment>
<keyword evidence="2" id="KW-1185">Reference proteome</keyword>
<name>A0ABX1XVV3_9BACL</name>
<organism evidence="1 2">
    <name type="scientific">Paenibacillus phytorum</name>
    <dbReference type="NCBI Taxonomy" id="2654977"/>
    <lineage>
        <taxon>Bacteria</taxon>
        <taxon>Bacillati</taxon>
        <taxon>Bacillota</taxon>
        <taxon>Bacilli</taxon>
        <taxon>Bacillales</taxon>
        <taxon>Paenibacillaceae</taxon>
        <taxon>Paenibacillus</taxon>
    </lineage>
</organism>
<proteinExistence type="predicted"/>
<evidence type="ECO:0000313" key="2">
    <source>
        <dbReference type="Proteomes" id="UP000616779"/>
    </source>
</evidence>
<gene>
    <name evidence="1" type="ORF">GC098_14510</name>
</gene>
<accession>A0ABX1XVV3</accession>
<dbReference type="EMBL" id="WHOA01000097">
    <property type="protein sequence ID" value="NOU72626.1"/>
    <property type="molecule type" value="Genomic_DNA"/>
</dbReference>